<organism evidence="1 2">
    <name type="scientific">Protopolystoma xenopodis</name>
    <dbReference type="NCBI Taxonomy" id="117903"/>
    <lineage>
        <taxon>Eukaryota</taxon>
        <taxon>Metazoa</taxon>
        <taxon>Spiralia</taxon>
        <taxon>Lophotrochozoa</taxon>
        <taxon>Platyhelminthes</taxon>
        <taxon>Monogenea</taxon>
        <taxon>Polyopisthocotylea</taxon>
        <taxon>Polystomatidea</taxon>
        <taxon>Polystomatidae</taxon>
        <taxon>Protopolystoma</taxon>
    </lineage>
</organism>
<comment type="caution">
    <text evidence="1">The sequence shown here is derived from an EMBL/GenBank/DDBJ whole genome shotgun (WGS) entry which is preliminary data.</text>
</comment>
<dbReference type="Proteomes" id="UP000784294">
    <property type="component" value="Unassembled WGS sequence"/>
</dbReference>
<proteinExistence type="predicted"/>
<reference evidence="1" key="1">
    <citation type="submission" date="2018-11" db="EMBL/GenBank/DDBJ databases">
        <authorList>
            <consortium name="Pathogen Informatics"/>
        </authorList>
    </citation>
    <scope>NUCLEOTIDE SEQUENCE</scope>
</reference>
<evidence type="ECO:0000313" key="1">
    <source>
        <dbReference type="EMBL" id="VEL16643.1"/>
    </source>
</evidence>
<gene>
    <name evidence="1" type="ORF">PXEA_LOCUS10083</name>
</gene>
<evidence type="ECO:0000313" key="2">
    <source>
        <dbReference type="Proteomes" id="UP000784294"/>
    </source>
</evidence>
<keyword evidence="2" id="KW-1185">Reference proteome</keyword>
<protein>
    <submittedName>
        <fullName evidence="1">Uncharacterized protein</fullName>
    </submittedName>
</protein>
<dbReference type="EMBL" id="CAAALY010029346">
    <property type="protein sequence ID" value="VEL16643.1"/>
    <property type="molecule type" value="Genomic_DNA"/>
</dbReference>
<accession>A0A448WP21</accession>
<name>A0A448WP21_9PLAT</name>
<sequence length="111" mass="12271">MGRQPMSIELGGFGTMSSNSMPFHRTLQQLSIRYRHDSICFTMSYLETVSVSKCCESGEPMLAHGTHFIADLSQFGHPADGTPTRHQSVFRQFLGSGNLLFLKKGSSVDRG</sequence>
<dbReference type="AlphaFoldDB" id="A0A448WP21"/>